<organism evidence="2 3">
    <name type="scientific">Halteria grandinella</name>
    <dbReference type="NCBI Taxonomy" id="5974"/>
    <lineage>
        <taxon>Eukaryota</taxon>
        <taxon>Sar</taxon>
        <taxon>Alveolata</taxon>
        <taxon>Ciliophora</taxon>
        <taxon>Intramacronucleata</taxon>
        <taxon>Spirotrichea</taxon>
        <taxon>Stichotrichia</taxon>
        <taxon>Sporadotrichida</taxon>
        <taxon>Halteriidae</taxon>
        <taxon>Halteria</taxon>
    </lineage>
</organism>
<evidence type="ECO:0000313" key="2">
    <source>
        <dbReference type="EMBL" id="TNV71916.1"/>
    </source>
</evidence>
<dbReference type="SUPFAM" id="SSF81606">
    <property type="entry name" value="PP2C-like"/>
    <property type="match status" value="1"/>
</dbReference>
<sequence length="193" mass="21694">MLRAIVLTQEHKPTEPKEGKRIKKCNGDLRYGDGRGGRVLRVYRKHEDQPGLHLTRTLGDEQGHIVGVKSEPDVTLVKMDRESYMYVIITGNQALWSQINAKAVQEICKIEVRKYMMHEEQVGGVAQTAVDTIADTTAEKAQISGMNLAQMICERFIAYEKMTASETTVFPLATECSVKIVNEELMVQVLTLL</sequence>
<protein>
    <recommendedName>
        <fullName evidence="1">PPM-type phosphatase domain-containing protein</fullName>
    </recommendedName>
</protein>
<feature type="domain" description="PPM-type phosphatase" evidence="1">
    <location>
        <begin position="6"/>
        <end position="121"/>
    </location>
</feature>
<gene>
    <name evidence="2" type="ORF">FGO68_gene8140</name>
</gene>
<name>A0A8J8SVK7_HALGN</name>
<keyword evidence="3" id="KW-1185">Reference proteome</keyword>
<dbReference type="InterPro" id="IPR001932">
    <property type="entry name" value="PPM-type_phosphatase-like_dom"/>
</dbReference>
<accession>A0A8J8SVK7</accession>
<evidence type="ECO:0000313" key="3">
    <source>
        <dbReference type="Proteomes" id="UP000785679"/>
    </source>
</evidence>
<dbReference type="Gene3D" id="3.60.40.10">
    <property type="entry name" value="PPM-type phosphatase domain"/>
    <property type="match status" value="1"/>
</dbReference>
<dbReference type="Proteomes" id="UP000785679">
    <property type="component" value="Unassembled WGS sequence"/>
</dbReference>
<dbReference type="Pfam" id="PF00481">
    <property type="entry name" value="PP2C"/>
    <property type="match status" value="1"/>
</dbReference>
<reference evidence="2" key="1">
    <citation type="submission" date="2019-06" db="EMBL/GenBank/DDBJ databases">
        <authorList>
            <person name="Zheng W."/>
        </authorList>
    </citation>
    <scope>NUCLEOTIDE SEQUENCE</scope>
    <source>
        <strain evidence="2">QDHG01</strain>
    </source>
</reference>
<evidence type="ECO:0000259" key="1">
    <source>
        <dbReference type="Pfam" id="PF00481"/>
    </source>
</evidence>
<proteinExistence type="predicted"/>
<dbReference type="AlphaFoldDB" id="A0A8J8SVK7"/>
<dbReference type="EMBL" id="RRYP01025871">
    <property type="protein sequence ID" value="TNV71916.1"/>
    <property type="molecule type" value="Genomic_DNA"/>
</dbReference>
<dbReference type="InterPro" id="IPR036457">
    <property type="entry name" value="PPM-type-like_dom_sf"/>
</dbReference>
<comment type="caution">
    <text evidence="2">The sequence shown here is derived from an EMBL/GenBank/DDBJ whole genome shotgun (WGS) entry which is preliminary data.</text>
</comment>